<dbReference type="PANTHER" id="PTHR47484">
    <property type="entry name" value="COMPLEX 1 PROTEIN CONTAINING PROTEIN, EXPRESSED"/>
    <property type="match status" value="1"/>
</dbReference>
<sequence length="198" mass="23195">MVLTKNPSNAHPHSILSHRVLHEGLDTVEALSDRYVVKKEKLLDDEEEELLNYWYVTGTRQKVFSLYRYMLRPTRFFVWPNSRGVLWRYVFRGNARKEFEETCLKKDLEVVTQLLVDDREVVQSVIDKLVPKQRKSVKKERSFGGDGDRRCQFTTTVADFCKIKVLRSNDASQCWVTTSKQRQQVEKEQSPGGDGDHR</sequence>
<gene>
    <name evidence="1" type="ORF">K2173_023555</name>
</gene>
<dbReference type="AlphaFoldDB" id="A0AAV8TP02"/>
<comment type="caution">
    <text evidence="1">The sequence shown here is derived from an EMBL/GenBank/DDBJ whole genome shotgun (WGS) entry which is preliminary data.</text>
</comment>
<accession>A0AAV8TP02</accession>
<evidence type="ECO:0000313" key="2">
    <source>
        <dbReference type="Proteomes" id="UP001159364"/>
    </source>
</evidence>
<protein>
    <submittedName>
        <fullName evidence="1">Uncharacterized protein</fullName>
    </submittedName>
</protein>
<keyword evidence="2" id="KW-1185">Reference proteome</keyword>
<reference evidence="1 2" key="1">
    <citation type="submission" date="2021-09" db="EMBL/GenBank/DDBJ databases">
        <title>Genomic insights and catalytic innovation underlie evolution of tropane alkaloids biosynthesis.</title>
        <authorList>
            <person name="Wang Y.-J."/>
            <person name="Tian T."/>
            <person name="Huang J.-P."/>
            <person name="Huang S.-X."/>
        </authorList>
    </citation>
    <scope>NUCLEOTIDE SEQUENCE [LARGE SCALE GENOMIC DNA]</scope>
    <source>
        <strain evidence="1">KIB-2018</strain>
        <tissue evidence="1">Leaf</tissue>
    </source>
</reference>
<dbReference type="EMBL" id="JAIWQS010000004">
    <property type="protein sequence ID" value="KAJ8768651.1"/>
    <property type="molecule type" value="Genomic_DNA"/>
</dbReference>
<organism evidence="1 2">
    <name type="scientific">Erythroxylum novogranatense</name>
    <dbReference type="NCBI Taxonomy" id="1862640"/>
    <lineage>
        <taxon>Eukaryota</taxon>
        <taxon>Viridiplantae</taxon>
        <taxon>Streptophyta</taxon>
        <taxon>Embryophyta</taxon>
        <taxon>Tracheophyta</taxon>
        <taxon>Spermatophyta</taxon>
        <taxon>Magnoliopsida</taxon>
        <taxon>eudicotyledons</taxon>
        <taxon>Gunneridae</taxon>
        <taxon>Pentapetalae</taxon>
        <taxon>rosids</taxon>
        <taxon>fabids</taxon>
        <taxon>Malpighiales</taxon>
        <taxon>Erythroxylaceae</taxon>
        <taxon>Erythroxylum</taxon>
    </lineage>
</organism>
<dbReference type="PANTHER" id="PTHR47484:SF1">
    <property type="entry name" value="COMPLEX 1 PROTEIN CONTAINING PROTEIN, EXPRESSED"/>
    <property type="match status" value="1"/>
</dbReference>
<evidence type="ECO:0000313" key="1">
    <source>
        <dbReference type="EMBL" id="KAJ8768651.1"/>
    </source>
</evidence>
<name>A0AAV8TP02_9ROSI</name>
<proteinExistence type="predicted"/>
<dbReference type="Proteomes" id="UP001159364">
    <property type="component" value="Linkage Group LG04"/>
</dbReference>